<evidence type="ECO:0000256" key="1">
    <source>
        <dbReference type="SAM" id="Phobius"/>
    </source>
</evidence>
<keyword evidence="1" id="KW-0472">Membrane</keyword>
<dbReference type="RefSeq" id="WP_285674575.1">
    <property type="nucleotide sequence ID" value="NZ_BSYI01000057.1"/>
</dbReference>
<keyword evidence="1" id="KW-0812">Transmembrane</keyword>
<sequence length="153" mass="16771">MPESLPDPARRSPEGDAIYIRIREEIQFELNLINARVNWLVASQAFLFVPLTIGAQGQGLRQSLFYPLVPLLGIAICLLVLVSISAALWRSRQWRRKCHGAYAAEAAPREFSIVQPVEPAIPFLGMVGAIGVPVVLALTWVYLLLAPPAVAMA</sequence>
<feature type="transmembrane region" description="Helical" evidence="1">
    <location>
        <begin position="68"/>
        <end position="89"/>
    </location>
</feature>
<proteinExistence type="predicted"/>
<accession>A0ABQ6LT91</accession>
<evidence type="ECO:0000313" key="3">
    <source>
        <dbReference type="Proteomes" id="UP001239909"/>
    </source>
</evidence>
<organism evidence="2 3">
    <name type="scientific">Paralimibaculum aggregatum</name>
    <dbReference type="NCBI Taxonomy" id="3036245"/>
    <lineage>
        <taxon>Bacteria</taxon>
        <taxon>Pseudomonadati</taxon>
        <taxon>Pseudomonadota</taxon>
        <taxon>Alphaproteobacteria</taxon>
        <taxon>Rhodobacterales</taxon>
        <taxon>Paracoccaceae</taxon>
        <taxon>Paralimibaculum</taxon>
    </lineage>
</organism>
<gene>
    <name evidence="2" type="ORF">LNKW23_45040</name>
</gene>
<evidence type="ECO:0008006" key="4">
    <source>
        <dbReference type="Google" id="ProtNLM"/>
    </source>
</evidence>
<evidence type="ECO:0000313" key="2">
    <source>
        <dbReference type="EMBL" id="GMG85286.1"/>
    </source>
</evidence>
<feature type="transmembrane region" description="Helical" evidence="1">
    <location>
        <begin position="123"/>
        <end position="145"/>
    </location>
</feature>
<keyword evidence="1" id="KW-1133">Transmembrane helix</keyword>
<protein>
    <recommendedName>
        <fullName evidence="4">DUF202 domain-containing protein</fullName>
    </recommendedName>
</protein>
<comment type="caution">
    <text evidence="2">The sequence shown here is derived from an EMBL/GenBank/DDBJ whole genome shotgun (WGS) entry which is preliminary data.</text>
</comment>
<keyword evidence="3" id="KW-1185">Reference proteome</keyword>
<name>A0ABQ6LT91_9RHOB</name>
<dbReference type="Proteomes" id="UP001239909">
    <property type="component" value="Unassembled WGS sequence"/>
</dbReference>
<reference evidence="2 3" key="1">
    <citation type="submission" date="2023-04" db="EMBL/GenBank/DDBJ databases">
        <title>Marinoamorphus aggregata gen. nov., sp. Nov., isolate from tissue of brittle star Ophioplocus japonicus.</title>
        <authorList>
            <person name="Kawano K."/>
            <person name="Sawayama S."/>
            <person name="Nakagawa S."/>
        </authorList>
    </citation>
    <scope>NUCLEOTIDE SEQUENCE [LARGE SCALE GENOMIC DNA]</scope>
    <source>
        <strain evidence="2 3">NKW23</strain>
    </source>
</reference>
<dbReference type="EMBL" id="BSYI01000057">
    <property type="protein sequence ID" value="GMG85286.1"/>
    <property type="molecule type" value="Genomic_DNA"/>
</dbReference>